<accession>A0A645HH49</accession>
<proteinExistence type="predicted"/>
<gene>
    <name evidence="1" type="ORF">SDC9_185875</name>
</gene>
<dbReference type="EMBL" id="VSSQ01093519">
    <property type="protein sequence ID" value="MPN38351.1"/>
    <property type="molecule type" value="Genomic_DNA"/>
</dbReference>
<name>A0A645HH49_9ZZZZ</name>
<evidence type="ECO:0000313" key="1">
    <source>
        <dbReference type="EMBL" id="MPN38351.1"/>
    </source>
</evidence>
<reference evidence="1" key="1">
    <citation type="submission" date="2019-08" db="EMBL/GenBank/DDBJ databases">
        <authorList>
            <person name="Kucharzyk K."/>
            <person name="Murdoch R.W."/>
            <person name="Higgins S."/>
            <person name="Loffler F."/>
        </authorList>
    </citation>
    <scope>NUCLEOTIDE SEQUENCE</scope>
</reference>
<protein>
    <submittedName>
        <fullName evidence="1">Uncharacterized protein</fullName>
    </submittedName>
</protein>
<dbReference type="AlphaFoldDB" id="A0A645HH49"/>
<sequence length="48" mass="5351">MGIRQRTEWDDSVEAIEELGPEKFLGRIDENGIACFKAILNAEAEPGM</sequence>
<organism evidence="1">
    <name type="scientific">bioreactor metagenome</name>
    <dbReference type="NCBI Taxonomy" id="1076179"/>
    <lineage>
        <taxon>unclassified sequences</taxon>
        <taxon>metagenomes</taxon>
        <taxon>ecological metagenomes</taxon>
    </lineage>
</organism>
<comment type="caution">
    <text evidence="1">The sequence shown here is derived from an EMBL/GenBank/DDBJ whole genome shotgun (WGS) entry which is preliminary data.</text>
</comment>